<dbReference type="SUPFAM" id="SSF52540">
    <property type="entry name" value="P-loop containing nucleoside triphosphate hydrolases"/>
    <property type="match status" value="1"/>
</dbReference>
<name>A0A927QZZ4_9ACTN</name>
<reference evidence="2" key="1">
    <citation type="submission" date="2020-10" db="EMBL/GenBank/DDBJ databases">
        <title>Sequencing the genomes of 1000 actinobacteria strains.</title>
        <authorList>
            <person name="Klenk H.-P."/>
        </authorList>
    </citation>
    <scope>NUCLEOTIDE SEQUENCE</scope>
    <source>
        <strain evidence="2">DSM 46832</strain>
    </source>
</reference>
<dbReference type="PANTHER" id="PTHR19211:SF14">
    <property type="entry name" value="ATP-BINDING CASSETTE SUB-FAMILY F MEMBER 1"/>
    <property type="match status" value="1"/>
</dbReference>
<keyword evidence="3" id="KW-1185">Reference proteome</keyword>
<protein>
    <submittedName>
        <fullName evidence="2">ATPase subunit of ABC transporter with duplicated ATPase domains</fullName>
    </submittedName>
</protein>
<evidence type="ECO:0000313" key="3">
    <source>
        <dbReference type="Proteomes" id="UP000649753"/>
    </source>
</evidence>
<keyword evidence="1" id="KW-0677">Repeat</keyword>
<proteinExistence type="predicted"/>
<dbReference type="EMBL" id="JADBEB010000001">
    <property type="protein sequence ID" value="MBE1490965.1"/>
    <property type="molecule type" value="Genomic_DNA"/>
</dbReference>
<dbReference type="GO" id="GO:0005524">
    <property type="term" value="F:ATP binding"/>
    <property type="evidence" value="ECO:0007669"/>
    <property type="project" value="TreeGrafter"/>
</dbReference>
<accession>A0A927QZZ4</accession>
<gene>
    <name evidence="2" type="ORF">H4W31_006603</name>
</gene>
<dbReference type="InterPro" id="IPR027417">
    <property type="entry name" value="P-loop_NTPase"/>
</dbReference>
<dbReference type="PANTHER" id="PTHR19211">
    <property type="entry name" value="ATP-BINDING TRANSPORT PROTEIN-RELATED"/>
    <property type="match status" value="1"/>
</dbReference>
<dbReference type="Gene3D" id="3.40.50.300">
    <property type="entry name" value="P-loop containing nucleotide triphosphate hydrolases"/>
    <property type="match status" value="1"/>
</dbReference>
<dbReference type="InterPro" id="IPR050611">
    <property type="entry name" value="ABCF"/>
</dbReference>
<sequence length="60" mass="6635">MLLLDEPTNHLSPALVEELEAALTGYDGAMVIVGHDRRLRRRWRGAHLAMHTTATATARA</sequence>
<dbReference type="AlphaFoldDB" id="A0A927QZZ4"/>
<evidence type="ECO:0000313" key="2">
    <source>
        <dbReference type="EMBL" id="MBE1490965.1"/>
    </source>
</evidence>
<evidence type="ECO:0000256" key="1">
    <source>
        <dbReference type="ARBA" id="ARBA00022737"/>
    </source>
</evidence>
<dbReference type="Proteomes" id="UP000649753">
    <property type="component" value="Unassembled WGS sequence"/>
</dbReference>
<dbReference type="RefSeq" id="WP_225947836.1">
    <property type="nucleotide sequence ID" value="NZ_JADBEB010000001.1"/>
</dbReference>
<comment type="caution">
    <text evidence="2">The sequence shown here is derived from an EMBL/GenBank/DDBJ whole genome shotgun (WGS) entry which is preliminary data.</text>
</comment>
<organism evidence="2 3">
    <name type="scientific">Plantactinospora soyae</name>
    <dbReference type="NCBI Taxonomy" id="1544732"/>
    <lineage>
        <taxon>Bacteria</taxon>
        <taxon>Bacillati</taxon>
        <taxon>Actinomycetota</taxon>
        <taxon>Actinomycetes</taxon>
        <taxon>Micromonosporales</taxon>
        <taxon>Micromonosporaceae</taxon>
        <taxon>Plantactinospora</taxon>
    </lineage>
</organism>